<keyword evidence="1" id="KW-0472">Membrane</keyword>
<dbReference type="RefSeq" id="XP_046018327.1">
    <property type="nucleotide sequence ID" value="XM_046163370.1"/>
</dbReference>
<organism evidence="2 3">
    <name type="scientific">Microdochium trichocladiopsis</name>
    <dbReference type="NCBI Taxonomy" id="1682393"/>
    <lineage>
        <taxon>Eukaryota</taxon>
        <taxon>Fungi</taxon>
        <taxon>Dikarya</taxon>
        <taxon>Ascomycota</taxon>
        <taxon>Pezizomycotina</taxon>
        <taxon>Sordariomycetes</taxon>
        <taxon>Xylariomycetidae</taxon>
        <taxon>Xylariales</taxon>
        <taxon>Microdochiaceae</taxon>
        <taxon>Microdochium</taxon>
    </lineage>
</organism>
<gene>
    <name evidence="2" type="ORF">B0I36DRAFT_7897</name>
</gene>
<comment type="caution">
    <text evidence="2">The sequence shown here is derived from an EMBL/GenBank/DDBJ whole genome shotgun (WGS) entry which is preliminary data.</text>
</comment>
<keyword evidence="1" id="KW-0812">Transmembrane</keyword>
<dbReference type="Proteomes" id="UP000756346">
    <property type="component" value="Unassembled WGS sequence"/>
</dbReference>
<dbReference type="AlphaFoldDB" id="A0A9P9BVZ6"/>
<keyword evidence="1" id="KW-1133">Transmembrane helix</keyword>
<keyword evidence="3" id="KW-1185">Reference proteome</keyword>
<dbReference type="EMBL" id="JAGTJQ010000001">
    <property type="protein sequence ID" value="KAH7040272.1"/>
    <property type="molecule type" value="Genomic_DNA"/>
</dbReference>
<dbReference type="GeneID" id="70192916"/>
<evidence type="ECO:0000256" key="1">
    <source>
        <dbReference type="SAM" id="Phobius"/>
    </source>
</evidence>
<name>A0A9P9BVZ6_9PEZI</name>
<reference evidence="2" key="1">
    <citation type="journal article" date="2021" name="Nat. Commun.">
        <title>Genetic determinants of endophytism in the Arabidopsis root mycobiome.</title>
        <authorList>
            <person name="Mesny F."/>
            <person name="Miyauchi S."/>
            <person name="Thiergart T."/>
            <person name="Pickel B."/>
            <person name="Atanasova L."/>
            <person name="Karlsson M."/>
            <person name="Huettel B."/>
            <person name="Barry K.W."/>
            <person name="Haridas S."/>
            <person name="Chen C."/>
            <person name="Bauer D."/>
            <person name="Andreopoulos W."/>
            <person name="Pangilinan J."/>
            <person name="LaButti K."/>
            <person name="Riley R."/>
            <person name="Lipzen A."/>
            <person name="Clum A."/>
            <person name="Drula E."/>
            <person name="Henrissat B."/>
            <person name="Kohler A."/>
            <person name="Grigoriev I.V."/>
            <person name="Martin F.M."/>
            <person name="Hacquard S."/>
        </authorList>
    </citation>
    <scope>NUCLEOTIDE SEQUENCE</scope>
    <source>
        <strain evidence="2">MPI-CAGE-CH-0230</strain>
    </source>
</reference>
<sequence length="177" mass="19879">MWETRRIDPKTGKGEISMMEKRLDRWRTRTANRDKRERMTDKVNSGFSGGHGARVLFSRVQAWVLCVCVCVCVCVCLGFRYLVVRLCSLALLIRSTTTRGMVVYHDGHSSWLNRGSLCRGFAARSSQEITRETGGKERERKEEGVVVETLLPCQAACGHKIAPNAGDFLSPKGNKLD</sequence>
<evidence type="ECO:0000313" key="2">
    <source>
        <dbReference type="EMBL" id="KAH7040272.1"/>
    </source>
</evidence>
<feature type="transmembrane region" description="Helical" evidence="1">
    <location>
        <begin position="62"/>
        <end position="83"/>
    </location>
</feature>
<evidence type="ECO:0000313" key="3">
    <source>
        <dbReference type="Proteomes" id="UP000756346"/>
    </source>
</evidence>
<protein>
    <submittedName>
        <fullName evidence="2">Uncharacterized protein</fullName>
    </submittedName>
</protein>
<accession>A0A9P9BVZ6</accession>
<proteinExistence type="predicted"/>